<dbReference type="GO" id="GO:0019185">
    <property type="term" value="C:snRNA-activating protein complex"/>
    <property type="evidence" value="ECO:0007669"/>
    <property type="project" value="TreeGrafter"/>
</dbReference>
<dbReference type="OrthoDB" id="20127at2759"/>
<dbReference type="PANTHER" id="PTHR15131">
    <property type="entry name" value="SMALL NUCLEAR RNA ACTIVATING COMPLEX, POLYPEPTIDE 1"/>
    <property type="match status" value="1"/>
</dbReference>
<dbReference type="Proteomes" id="UP000292052">
    <property type="component" value="Unassembled WGS sequence"/>
</dbReference>
<keyword evidence="2" id="KW-1185">Reference proteome</keyword>
<organism evidence="1 2">
    <name type="scientific">Asbolus verrucosus</name>
    <name type="common">Desert ironclad beetle</name>
    <dbReference type="NCBI Taxonomy" id="1661398"/>
    <lineage>
        <taxon>Eukaryota</taxon>
        <taxon>Metazoa</taxon>
        <taxon>Ecdysozoa</taxon>
        <taxon>Arthropoda</taxon>
        <taxon>Hexapoda</taxon>
        <taxon>Insecta</taxon>
        <taxon>Pterygota</taxon>
        <taxon>Neoptera</taxon>
        <taxon>Endopterygota</taxon>
        <taxon>Coleoptera</taxon>
        <taxon>Polyphaga</taxon>
        <taxon>Cucujiformia</taxon>
        <taxon>Tenebrionidae</taxon>
        <taxon>Pimeliinae</taxon>
        <taxon>Asbolus</taxon>
    </lineage>
</organism>
<gene>
    <name evidence="1" type="ORF">BDFB_006898</name>
</gene>
<dbReference type="GO" id="GO:0042796">
    <property type="term" value="P:snRNA transcription by RNA polymerase III"/>
    <property type="evidence" value="ECO:0007669"/>
    <property type="project" value="TreeGrafter"/>
</dbReference>
<dbReference type="GO" id="GO:0042795">
    <property type="term" value="P:snRNA transcription by RNA polymerase II"/>
    <property type="evidence" value="ECO:0007669"/>
    <property type="project" value="TreeGrafter"/>
</dbReference>
<dbReference type="AlphaFoldDB" id="A0A482V7D2"/>
<dbReference type="Pfam" id="PF09808">
    <property type="entry name" value="SNAPC1"/>
    <property type="match status" value="1"/>
</dbReference>
<protein>
    <submittedName>
        <fullName evidence="1">SNAPc SNAP43 domain containing protein</fullName>
    </submittedName>
</protein>
<name>A0A482V7D2_ASBVE</name>
<sequence>MDITSNDPKEKKPEQLNIYQYDAQLALAFQADCEDLLQKFSNLGSFSFTAFSELWRETCFITVFEGQDFILMLQTFLENCFFVVKKFLFLNDVYSQVGALYLLYALYYKQPIREWVKIRLTQTEADKLNDIIAVQKQNKSWEVVFIYCKMRLDGAFQYCALVQPLGLDAKFLKRYDLASEGIHKKTTRDCPVQKFKTFMENDPILTQLQETDKEYQSLVNKYKEKCNQLFVFPSAIGDELKKTYDNLFDVNTEELPNEQGKLKEIKTRAMASTNAVYRAERSMVTGTDYDGFEADAIASSSKQVH</sequence>
<accession>A0A482V7D2</accession>
<evidence type="ECO:0000313" key="2">
    <source>
        <dbReference type="Proteomes" id="UP000292052"/>
    </source>
</evidence>
<dbReference type="GO" id="GO:0043565">
    <property type="term" value="F:sequence-specific DNA binding"/>
    <property type="evidence" value="ECO:0007669"/>
    <property type="project" value="TreeGrafter"/>
</dbReference>
<dbReference type="PANTHER" id="PTHR15131:SF3">
    <property type="entry name" value="SNRNA-ACTIVATING PROTEIN COMPLEX SUBUNIT 1"/>
    <property type="match status" value="1"/>
</dbReference>
<dbReference type="STRING" id="1661398.A0A482V7D2"/>
<comment type="caution">
    <text evidence="1">The sequence shown here is derived from an EMBL/GenBank/DDBJ whole genome shotgun (WGS) entry which is preliminary data.</text>
</comment>
<reference evidence="1 2" key="1">
    <citation type="submission" date="2017-03" db="EMBL/GenBank/DDBJ databases">
        <title>Genome of the blue death feigning beetle - Asbolus verrucosus.</title>
        <authorList>
            <person name="Rider S.D."/>
        </authorList>
    </citation>
    <scope>NUCLEOTIDE SEQUENCE [LARGE SCALE GENOMIC DNA]</scope>
    <source>
        <strain evidence="1">Butters</strain>
        <tissue evidence="1">Head and leg muscle</tissue>
    </source>
</reference>
<dbReference type="EMBL" id="QDEB01131410">
    <property type="protein sequence ID" value="RZB39085.1"/>
    <property type="molecule type" value="Genomic_DNA"/>
</dbReference>
<dbReference type="InterPro" id="IPR019188">
    <property type="entry name" value="SNAPC1"/>
</dbReference>
<proteinExistence type="predicted"/>
<evidence type="ECO:0000313" key="1">
    <source>
        <dbReference type="EMBL" id="RZB39085.1"/>
    </source>
</evidence>